<dbReference type="EMBL" id="SNWR01000001">
    <property type="protein sequence ID" value="TDO36648.1"/>
    <property type="molecule type" value="Genomic_DNA"/>
</dbReference>
<dbReference type="RefSeq" id="WP_133871370.1">
    <property type="nucleotide sequence ID" value="NZ_BOMD01000101.1"/>
</dbReference>
<keyword evidence="1" id="KW-0812">Transmembrane</keyword>
<dbReference type="Proteomes" id="UP000294901">
    <property type="component" value="Unassembled WGS sequence"/>
</dbReference>
<evidence type="ECO:0000256" key="1">
    <source>
        <dbReference type="SAM" id="Phobius"/>
    </source>
</evidence>
<feature type="transmembrane region" description="Helical" evidence="1">
    <location>
        <begin position="12"/>
        <end position="34"/>
    </location>
</feature>
<keyword evidence="3" id="KW-1185">Reference proteome</keyword>
<evidence type="ECO:0000313" key="3">
    <source>
        <dbReference type="Proteomes" id="UP000294901"/>
    </source>
</evidence>
<sequence length="67" mass="7214">MSDTMRRQRVVRGAGGGGNAVYGLGMIGALVYYVSQANGFGEGVIGMLKAFVWPAFMVYDLFRFISG</sequence>
<protein>
    <submittedName>
        <fullName evidence="2">Uncharacterized protein</fullName>
    </submittedName>
</protein>
<comment type="caution">
    <text evidence="2">The sequence shown here is derived from an EMBL/GenBank/DDBJ whole genome shotgun (WGS) entry which is preliminary data.</text>
</comment>
<evidence type="ECO:0000313" key="2">
    <source>
        <dbReference type="EMBL" id="TDO36648.1"/>
    </source>
</evidence>
<feature type="transmembrane region" description="Helical" evidence="1">
    <location>
        <begin position="40"/>
        <end position="62"/>
    </location>
</feature>
<reference evidence="2 3" key="1">
    <citation type="submission" date="2019-03" db="EMBL/GenBank/DDBJ databases">
        <title>Sequencing the genomes of 1000 actinobacteria strains.</title>
        <authorList>
            <person name="Klenk H.-P."/>
        </authorList>
    </citation>
    <scope>NUCLEOTIDE SEQUENCE [LARGE SCALE GENOMIC DNA]</scope>
    <source>
        <strain evidence="2 3">DSM 43805</strain>
    </source>
</reference>
<keyword evidence="1" id="KW-1133">Transmembrane helix</keyword>
<dbReference type="AlphaFoldDB" id="A0A4V3C790"/>
<proteinExistence type="predicted"/>
<organism evidence="2 3">
    <name type="scientific">Paractinoplanes brasiliensis</name>
    <dbReference type="NCBI Taxonomy" id="52695"/>
    <lineage>
        <taxon>Bacteria</taxon>
        <taxon>Bacillati</taxon>
        <taxon>Actinomycetota</taxon>
        <taxon>Actinomycetes</taxon>
        <taxon>Micromonosporales</taxon>
        <taxon>Micromonosporaceae</taxon>
        <taxon>Paractinoplanes</taxon>
    </lineage>
</organism>
<keyword evidence="1" id="KW-0472">Membrane</keyword>
<dbReference type="OrthoDB" id="679779at2"/>
<gene>
    <name evidence="2" type="ORF">C8E87_0229</name>
</gene>
<accession>A0A4V3C790</accession>
<name>A0A4V3C790_9ACTN</name>